<comment type="caution">
    <text evidence="5">The sequence shown here is derived from an EMBL/GenBank/DDBJ whole genome shotgun (WGS) entry which is preliminary data.</text>
</comment>
<gene>
    <name evidence="5" type="ORF">HGRIS_007582</name>
</gene>
<dbReference type="SUPFAM" id="SSF53098">
    <property type="entry name" value="Ribonuclease H-like"/>
    <property type="match status" value="1"/>
</dbReference>
<proteinExistence type="predicted"/>
<dbReference type="CDD" id="cd06141">
    <property type="entry name" value="WRN_exo"/>
    <property type="match status" value="1"/>
</dbReference>
<dbReference type="InterPro" id="IPR036397">
    <property type="entry name" value="RNaseH_sf"/>
</dbReference>
<feature type="compositionally biased region" description="Pro residues" evidence="3">
    <location>
        <begin position="243"/>
        <end position="254"/>
    </location>
</feature>
<reference evidence="6" key="1">
    <citation type="submission" date="2024-06" db="EMBL/GenBank/DDBJ databases">
        <title>Multi-omics analyses provide insights into the biosynthesis of the anticancer antibiotic pleurotin in Hohenbuehelia grisea.</title>
        <authorList>
            <person name="Weaver J.A."/>
            <person name="Alberti F."/>
        </authorList>
    </citation>
    <scope>NUCLEOTIDE SEQUENCE [LARGE SCALE GENOMIC DNA]</scope>
    <source>
        <strain evidence="6">T-177</strain>
    </source>
</reference>
<evidence type="ECO:0000313" key="5">
    <source>
        <dbReference type="EMBL" id="KAL0950818.1"/>
    </source>
</evidence>
<feature type="compositionally biased region" description="Low complexity" evidence="3">
    <location>
        <begin position="258"/>
        <end position="282"/>
    </location>
</feature>
<sequence length="376" mass="41728">MQDTQPPPKPKPTELYSWRTKNPAARLVYIRDVETANDEIAQLASEPVVGFDQEWKPTFRKGQPENPVALIQLSSKDVILLLQLSAMRAIPEQLSNLLENPDVVKTGVGIQNDMKKLYNDHKLSAKNCVGLSLLARSVDNAQWKGKYNSPLGLARLIEAYEDCTLQKGRITRSNWEAFLTRDQQEYAANDAHAGYTLYTILHRMTASMTIVPESVCYTFDYINGRFCEPSGRLWHPYNQDYDPGPPPPPRPPKIPSASNVVDISSTTDTDTSTVNTDASSSSFQSNLPDSALSFGSGPGYPSTNVQPKNRQPWRPRAQRLGGPAGATTGHHLSPALPAAQLDQVQLPRHHTPPSSSGYQYPRGLPRTYRPRRGPPF</sequence>
<dbReference type="InterPro" id="IPR012337">
    <property type="entry name" value="RNaseH-like_sf"/>
</dbReference>
<keyword evidence="6" id="KW-1185">Reference proteome</keyword>
<dbReference type="Proteomes" id="UP001556367">
    <property type="component" value="Unassembled WGS sequence"/>
</dbReference>
<dbReference type="InterPro" id="IPR051132">
    <property type="entry name" value="3-5_Exonuclease_domain"/>
</dbReference>
<evidence type="ECO:0000259" key="4">
    <source>
        <dbReference type="SMART" id="SM00474"/>
    </source>
</evidence>
<evidence type="ECO:0000256" key="1">
    <source>
        <dbReference type="ARBA" id="ARBA00022722"/>
    </source>
</evidence>
<keyword evidence="2" id="KW-0378">Hydrolase</keyword>
<dbReference type="InterPro" id="IPR002562">
    <property type="entry name" value="3'-5'_exonuclease_dom"/>
</dbReference>
<evidence type="ECO:0000256" key="2">
    <source>
        <dbReference type="ARBA" id="ARBA00022801"/>
    </source>
</evidence>
<dbReference type="SMART" id="SM00474">
    <property type="entry name" value="35EXOc"/>
    <property type="match status" value="1"/>
</dbReference>
<evidence type="ECO:0000256" key="3">
    <source>
        <dbReference type="SAM" id="MobiDB-lite"/>
    </source>
</evidence>
<feature type="region of interest" description="Disordered" evidence="3">
    <location>
        <begin position="237"/>
        <end position="376"/>
    </location>
</feature>
<protein>
    <recommendedName>
        <fullName evidence="4">3'-5' exonuclease domain-containing protein</fullName>
    </recommendedName>
</protein>
<dbReference type="Gene3D" id="3.30.420.10">
    <property type="entry name" value="Ribonuclease H-like superfamily/Ribonuclease H"/>
    <property type="match status" value="1"/>
</dbReference>
<dbReference type="Pfam" id="PF01612">
    <property type="entry name" value="DNA_pol_A_exo1"/>
    <property type="match status" value="1"/>
</dbReference>
<accession>A0ABR3J5P1</accession>
<organism evidence="5 6">
    <name type="scientific">Hohenbuehelia grisea</name>
    <dbReference type="NCBI Taxonomy" id="104357"/>
    <lineage>
        <taxon>Eukaryota</taxon>
        <taxon>Fungi</taxon>
        <taxon>Dikarya</taxon>
        <taxon>Basidiomycota</taxon>
        <taxon>Agaricomycotina</taxon>
        <taxon>Agaricomycetes</taxon>
        <taxon>Agaricomycetidae</taxon>
        <taxon>Agaricales</taxon>
        <taxon>Pleurotineae</taxon>
        <taxon>Pleurotaceae</taxon>
        <taxon>Hohenbuehelia</taxon>
    </lineage>
</organism>
<dbReference type="PANTHER" id="PTHR13620">
    <property type="entry name" value="3-5 EXONUCLEASE"/>
    <property type="match status" value="1"/>
</dbReference>
<dbReference type="PANTHER" id="PTHR13620:SF104">
    <property type="entry name" value="EXONUCLEASE 3'-5' DOMAIN-CONTAINING PROTEIN 2"/>
    <property type="match status" value="1"/>
</dbReference>
<evidence type="ECO:0000313" key="6">
    <source>
        <dbReference type="Proteomes" id="UP001556367"/>
    </source>
</evidence>
<dbReference type="EMBL" id="JASNQZ010000011">
    <property type="protein sequence ID" value="KAL0950818.1"/>
    <property type="molecule type" value="Genomic_DNA"/>
</dbReference>
<feature type="domain" description="3'-5' exonuclease" evidence="4">
    <location>
        <begin position="27"/>
        <end position="206"/>
    </location>
</feature>
<keyword evidence="1" id="KW-0540">Nuclease</keyword>
<name>A0ABR3J5P1_9AGAR</name>